<gene>
    <name evidence="2" type="ORF">EUGRSUZ_L00977</name>
</gene>
<evidence type="ECO:0000313" key="3">
    <source>
        <dbReference type="Proteomes" id="UP000030711"/>
    </source>
</evidence>
<dbReference type="EMBL" id="KK198840">
    <property type="protein sequence ID" value="KCW45352.1"/>
    <property type="molecule type" value="Genomic_DNA"/>
</dbReference>
<dbReference type="InParanoid" id="A0A058ZU77"/>
<dbReference type="Gramene" id="KCW45352">
    <property type="protein sequence ID" value="KCW45352"/>
    <property type="gene ID" value="EUGRSUZ_L00977"/>
</dbReference>
<protein>
    <submittedName>
        <fullName evidence="2">Uncharacterized protein</fullName>
    </submittedName>
</protein>
<dbReference type="EMBL" id="MU848325">
    <property type="protein sequence ID" value="KAK2632861.1"/>
    <property type="molecule type" value="Genomic_DNA"/>
</dbReference>
<proteinExistence type="predicted"/>
<evidence type="ECO:0000313" key="1">
    <source>
        <dbReference type="EMBL" id="KAK2632861.1"/>
    </source>
</evidence>
<keyword evidence="3" id="KW-1185">Reference proteome</keyword>
<reference evidence="2" key="1">
    <citation type="submission" date="2013-07" db="EMBL/GenBank/DDBJ databases">
        <title>The genome of Eucalyptus grandis.</title>
        <authorList>
            <person name="Schmutz J."/>
            <person name="Hayes R."/>
            <person name="Myburg A."/>
            <person name="Tuskan G."/>
            <person name="Grattapaglia D."/>
            <person name="Rokhsar D.S."/>
        </authorList>
    </citation>
    <scope>NUCLEOTIDE SEQUENCE</scope>
    <source>
        <tissue evidence="2">Leaf extractions</tissue>
    </source>
</reference>
<dbReference type="Proteomes" id="UP000030711">
    <property type="component" value="Unassembled WGS sequence"/>
</dbReference>
<reference evidence="1" key="3">
    <citation type="submission" date="2023-04" db="EMBL/GenBank/DDBJ databases">
        <title>WGS assembly of Eucalyptus grandis.</title>
        <authorList>
            <person name="Myburg A."/>
            <person name="Grattapaglia D."/>
            <person name="Tuskan G."/>
            <person name="Hellsten U."/>
            <person name="Hayes R."/>
            <person name="Grimwood J."/>
            <person name="Jenkins J."/>
            <person name="Lindquist E."/>
            <person name="Tice H."/>
            <person name="Bauer D."/>
            <person name="Goodstein D."/>
            <person name="Dubchak I."/>
            <person name="Poliakov A."/>
            <person name="Mizrachi E."/>
            <person name="Kullan A."/>
            <person name="Hussey S."/>
            <person name="Pinard D."/>
            <person name="Van D."/>
            <person name="Singh P."/>
            <person name="Van J."/>
            <person name="Silva-Junior O."/>
            <person name="Togawa R."/>
            <person name="Pappas M."/>
            <person name="Faria D."/>
            <person name="Sansaloni C."/>
            <person name="Petroli C."/>
            <person name="Yang X."/>
            <person name="Ranjan P."/>
            <person name="Tschaplinski T."/>
            <person name="Ye C."/>
            <person name="Li T."/>
            <person name="Sterck L."/>
            <person name="Vanneste K."/>
            <person name="Murat F."/>
            <person name="Soler M."/>
            <person name="Clemente H."/>
            <person name="Saidi N."/>
            <person name="Cassan-Wang H."/>
            <person name="Dunand C."/>
            <person name="Hefer C."/>
            <person name="Bornberg-Bauer E."/>
            <person name="Kersting A."/>
            <person name="Vining K."/>
            <person name="Amarasinghe V."/>
            <person name="Ranik M."/>
            <person name="Naithani S."/>
            <person name="Elser J."/>
            <person name="Boyd A."/>
            <person name="Liston A."/>
            <person name="Spatafora J."/>
            <person name="Dharmwardhana P."/>
            <person name="Raja R."/>
            <person name="Sullivan C."/>
            <person name="Romanel E."/>
            <person name="Alves-Ferreira M."/>
            <person name="Kulheim C."/>
            <person name="Foley W."/>
            <person name="Carocha V."/>
            <person name="Paiva J."/>
            <person name="Kudrna D."/>
            <person name="Brommonschenkel S."/>
            <person name="Pasquali G."/>
            <person name="Byrne M."/>
            <person name="Rigault P."/>
            <person name="Tibbits J."/>
            <person name="Spokevicius A."/>
            <person name="Jones R."/>
            <person name="Steane D."/>
            <person name="Vaillancourt R."/>
            <person name="Potts B."/>
            <person name="Joubert F."/>
            <person name="Barry K."/>
            <person name="Pappas G."/>
            <person name="Strauss S."/>
            <person name="Jaiswal P."/>
            <person name="Grima-Pettenati J."/>
            <person name="Salse J."/>
            <person name="Van D."/>
            <person name="Rokhsar D."/>
            <person name="Schmutz J."/>
        </authorList>
    </citation>
    <scope>NUCLEOTIDE SEQUENCE</scope>
    <source>
        <tissue evidence="1">Leaf extractions</tissue>
    </source>
</reference>
<sequence>MGSLNNINSNEKEAHHMETEVHTSLSWGYPLNGLVDLNSDLCSKSILSSRKGSWLKHLSHRETKYSMYQRNPYIFSSDFLRLRTTENEMDS</sequence>
<name>A0A058ZU77_EUCGR</name>
<reference evidence="1" key="2">
    <citation type="journal article" date="2014" name="Nature">
        <title>The genome of Eucalyptus grandis.</title>
        <authorList>
            <person name="Myburg A.A."/>
            <person name="Grattapaglia D."/>
            <person name="Tuskan G.A."/>
            <person name="Hellsten U."/>
            <person name="Hayes R.D."/>
            <person name="Grimwood J."/>
            <person name="Jenkins J."/>
            <person name="Lindquist E."/>
            <person name="Tice H."/>
            <person name="Bauer D."/>
            <person name="Goodstein D.M."/>
            <person name="Dubchak I."/>
            <person name="Poliakov A."/>
            <person name="Mizrachi E."/>
            <person name="Kullan A.R."/>
            <person name="Hussey S.G."/>
            <person name="Pinard D."/>
            <person name="van der Merwe K."/>
            <person name="Singh P."/>
            <person name="van Jaarsveld I."/>
            <person name="Silva-Junior O.B."/>
            <person name="Togawa R.C."/>
            <person name="Pappas M.R."/>
            <person name="Faria D.A."/>
            <person name="Sansaloni C.P."/>
            <person name="Petroli C.D."/>
            <person name="Yang X."/>
            <person name="Ranjan P."/>
            <person name="Tschaplinski T.J."/>
            <person name="Ye C.Y."/>
            <person name="Li T."/>
            <person name="Sterck L."/>
            <person name="Vanneste K."/>
            <person name="Murat F."/>
            <person name="Soler M."/>
            <person name="Clemente H.S."/>
            <person name="Saidi N."/>
            <person name="Cassan-Wang H."/>
            <person name="Dunand C."/>
            <person name="Hefer C.A."/>
            <person name="Bornberg-Bauer E."/>
            <person name="Kersting A.R."/>
            <person name="Vining K."/>
            <person name="Amarasinghe V."/>
            <person name="Ranik M."/>
            <person name="Naithani S."/>
            <person name="Elser J."/>
            <person name="Boyd A.E."/>
            <person name="Liston A."/>
            <person name="Spatafora J.W."/>
            <person name="Dharmwardhana P."/>
            <person name="Raja R."/>
            <person name="Sullivan C."/>
            <person name="Romanel E."/>
            <person name="Alves-Ferreira M."/>
            <person name="Kulheim C."/>
            <person name="Foley W."/>
            <person name="Carocha V."/>
            <person name="Paiva J."/>
            <person name="Kudrna D."/>
            <person name="Brommonschenkel S.H."/>
            <person name="Pasquali G."/>
            <person name="Byrne M."/>
            <person name="Rigault P."/>
            <person name="Tibbits J."/>
            <person name="Spokevicius A."/>
            <person name="Jones R.C."/>
            <person name="Steane D.A."/>
            <person name="Vaillancourt R.E."/>
            <person name="Potts B.M."/>
            <person name="Joubert F."/>
            <person name="Barry K."/>
            <person name="Pappas G.J."/>
            <person name="Strauss S.H."/>
            <person name="Jaiswal P."/>
            <person name="Grima-Pettenati J."/>
            <person name="Salse J."/>
            <person name="Van de Peer Y."/>
            <person name="Rokhsar D.S."/>
            <person name="Schmutz J."/>
        </authorList>
    </citation>
    <scope>NUCLEOTIDE SEQUENCE</scope>
    <source>
        <tissue evidence="1">Leaf extractions</tissue>
    </source>
</reference>
<organism evidence="2">
    <name type="scientific">Eucalyptus grandis</name>
    <name type="common">Flooded gum</name>
    <dbReference type="NCBI Taxonomy" id="71139"/>
    <lineage>
        <taxon>Eukaryota</taxon>
        <taxon>Viridiplantae</taxon>
        <taxon>Streptophyta</taxon>
        <taxon>Embryophyta</taxon>
        <taxon>Tracheophyta</taxon>
        <taxon>Spermatophyta</taxon>
        <taxon>Magnoliopsida</taxon>
        <taxon>eudicotyledons</taxon>
        <taxon>Gunneridae</taxon>
        <taxon>Pentapetalae</taxon>
        <taxon>rosids</taxon>
        <taxon>malvids</taxon>
        <taxon>Myrtales</taxon>
        <taxon>Myrtaceae</taxon>
        <taxon>Myrtoideae</taxon>
        <taxon>Eucalypteae</taxon>
        <taxon>Eucalyptus</taxon>
    </lineage>
</organism>
<dbReference type="AlphaFoldDB" id="A0A058ZU77"/>
<accession>A0A058ZU77</accession>
<evidence type="ECO:0000313" key="2">
    <source>
        <dbReference type="EMBL" id="KCW45352.1"/>
    </source>
</evidence>
<reference evidence="1" key="4">
    <citation type="submission" date="2023-07" db="EMBL/GenBank/DDBJ databases">
        <authorList>
            <person name="Myburg A.A."/>
            <person name="Grattapaglia D."/>
            <person name="Tuskan G.A."/>
            <person name="Hellsten U."/>
            <person name="Hayes R.D."/>
            <person name="Grimwood J."/>
            <person name="Jenkins J."/>
            <person name="Lindquist E."/>
            <person name="Tice H."/>
            <person name="Bauer D."/>
            <person name="Goodstein D.M."/>
            <person name="Dubchak I."/>
            <person name="Poliakov A."/>
            <person name="Mizrachi E."/>
            <person name="Kullan A.R."/>
            <person name="Hussey S.G."/>
            <person name="Pinard D."/>
            <person name="Van D.M."/>
            <person name="Singh P."/>
            <person name="Van J.I."/>
            <person name="Silva-Junior O.B."/>
            <person name="Togawa R.C."/>
            <person name="Pappas M.R."/>
            <person name="Faria D.A."/>
            <person name="Sansaloni C.P."/>
            <person name="Petroli C.D."/>
            <person name="Yang X."/>
            <person name="Ranjan P."/>
            <person name="Tschaplinski T.J."/>
            <person name="Ye C.Y."/>
            <person name="Li T."/>
            <person name="Sterck L."/>
            <person name="Vanneste K."/>
            <person name="Murat F."/>
            <person name="Soler M."/>
            <person name="Clemente H.S."/>
            <person name="Saidi N."/>
            <person name="Cassan-Wang H."/>
            <person name="Dunand C."/>
            <person name="Hefer C.A."/>
            <person name="Bornberg-Bauer E."/>
            <person name="Kersting A.R."/>
            <person name="Vining K."/>
            <person name="Amarasinghe V."/>
            <person name="Ranik M."/>
            <person name="Naithani S."/>
            <person name="Elser J."/>
            <person name="Boyd A.E."/>
            <person name="Liston A."/>
            <person name="Spatafora J.W."/>
            <person name="Dharmwardhana P."/>
            <person name="Raja R."/>
            <person name="Sullivan C."/>
            <person name="Romanel E."/>
            <person name="Alves-Ferreira M."/>
            <person name="Kulheim C."/>
            <person name="Foley W."/>
            <person name="Carocha V."/>
            <person name="Paiva J."/>
            <person name="Kudrna D."/>
            <person name="Brommonschenkel S.H."/>
            <person name="Pasquali G."/>
            <person name="Byrne M."/>
            <person name="Rigault P."/>
            <person name="Tibbits J."/>
            <person name="Spokevicius A."/>
            <person name="Jones R.C."/>
            <person name="Steane D.A."/>
            <person name="Vaillancourt R.E."/>
            <person name="Potts B.M."/>
            <person name="Joubert F."/>
            <person name="Barry K."/>
            <person name="Pappas G.J."/>
            <person name="Strauss S.H."/>
            <person name="Jaiswal P."/>
            <person name="Grima-Pettenati J."/>
            <person name="Salse J."/>
            <person name="Van D.P."/>
            <person name="Rokhsar D.S."/>
            <person name="Schmutz J."/>
        </authorList>
    </citation>
    <scope>NUCLEOTIDE SEQUENCE</scope>
    <source>
        <tissue evidence="1">Leaf extractions</tissue>
    </source>
</reference>